<dbReference type="RefSeq" id="WP_113616694.1">
    <property type="nucleotide sequence ID" value="NZ_QFFJ01000001.1"/>
</dbReference>
<feature type="transmembrane region" description="Helical" evidence="7">
    <location>
        <begin position="224"/>
        <end position="250"/>
    </location>
</feature>
<proteinExistence type="predicted"/>
<keyword evidence="10" id="KW-1185">Reference proteome</keyword>
<feature type="transmembrane region" description="Helical" evidence="7">
    <location>
        <begin position="128"/>
        <end position="147"/>
    </location>
</feature>
<dbReference type="GO" id="GO:0015297">
    <property type="term" value="F:antiporter activity"/>
    <property type="evidence" value="ECO:0007669"/>
    <property type="project" value="InterPro"/>
</dbReference>
<evidence type="ECO:0000256" key="2">
    <source>
        <dbReference type="ARBA" id="ARBA00022448"/>
    </source>
</evidence>
<evidence type="ECO:0000256" key="4">
    <source>
        <dbReference type="ARBA" id="ARBA00022989"/>
    </source>
</evidence>
<keyword evidence="4 7" id="KW-1133">Transmembrane helix</keyword>
<sequence>MKKRLLLYPAIIGLFGVLIWVILQQGQLLPVKQTEAPVATVAHVSQPAPDNSWWQYLDNFKHPLSLLLLQIILIMVMARAFGILANKVKQPSVVGEIIAGVLLGPSLLGWVMPSFSAFLFPVDSMKNLQFLSQIGLAFFMFIVGMELDISKIRNKAHDAVMISHASIVVPFFLGVWLAYYLFTSFAPAGVSFLAFALFMGIAMSITAFPVLARIVQERKLTGTPLGTLAITCAAADDITAWCILAVVVAIVKAGGFVSALVTIVLAIIFVGTMLWLVRPWLNRTISRHIARNRQKAAVSVVFFTLLLSALATEVIGIHALFGAFLAGVIMPQQTDIKQLLTDKLEDVSVLLLLPIFFVYTGLRTQIGLLNESHLWSVCGMIMLVAVAGKFGGSTLTARLMGQSWRQSVAVGALMNTRGLMELVVLNIGYDLGILSPSIFAMMVLMALATTFMTGPLLDLVAFSEKKKKKKGILVV</sequence>
<dbReference type="InterPro" id="IPR038770">
    <property type="entry name" value="Na+/solute_symporter_sf"/>
</dbReference>
<feature type="transmembrane region" description="Helical" evidence="7">
    <location>
        <begin position="347"/>
        <end position="362"/>
    </location>
</feature>
<organism evidence="9 10">
    <name type="scientific">Chitinophaga flava</name>
    <dbReference type="NCBI Taxonomy" id="2259036"/>
    <lineage>
        <taxon>Bacteria</taxon>
        <taxon>Pseudomonadati</taxon>
        <taxon>Bacteroidota</taxon>
        <taxon>Chitinophagia</taxon>
        <taxon>Chitinophagales</taxon>
        <taxon>Chitinophagaceae</taxon>
        <taxon>Chitinophaga</taxon>
    </lineage>
</organism>
<evidence type="ECO:0000256" key="6">
    <source>
        <dbReference type="ARBA" id="ARBA00023136"/>
    </source>
</evidence>
<keyword evidence="6 7" id="KW-0472">Membrane</keyword>
<comment type="caution">
    <text evidence="9">The sequence shown here is derived from an EMBL/GenBank/DDBJ whole genome shotgun (WGS) entry which is preliminary data.</text>
</comment>
<evidence type="ECO:0000256" key="1">
    <source>
        <dbReference type="ARBA" id="ARBA00004141"/>
    </source>
</evidence>
<evidence type="ECO:0000256" key="7">
    <source>
        <dbReference type="SAM" id="Phobius"/>
    </source>
</evidence>
<dbReference type="Gene3D" id="1.20.1530.20">
    <property type="match status" value="1"/>
</dbReference>
<keyword evidence="5" id="KW-0406">Ion transport</keyword>
<evidence type="ECO:0000259" key="8">
    <source>
        <dbReference type="Pfam" id="PF00999"/>
    </source>
</evidence>
<keyword evidence="3 7" id="KW-0812">Transmembrane</keyword>
<dbReference type="InterPro" id="IPR006153">
    <property type="entry name" value="Cation/H_exchanger_TM"/>
</dbReference>
<dbReference type="InterPro" id="IPR050794">
    <property type="entry name" value="CPA2_transporter"/>
</dbReference>
<dbReference type="GO" id="GO:1902600">
    <property type="term" value="P:proton transmembrane transport"/>
    <property type="evidence" value="ECO:0007669"/>
    <property type="project" value="InterPro"/>
</dbReference>
<reference evidence="9 10" key="1">
    <citation type="submission" date="2018-05" db="EMBL/GenBank/DDBJ databases">
        <title>Chitinophaga sp. K3CV102501T nov., isolated from isolated from a monsoon evergreen broad-leaved forest soil.</title>
        <authorList>
            <person name="Lv Y."/>
        </authorList>
    </citation>
    <scope>NUCLEOTIDE SEQUENCE [LARGE SCALE GENOMIC DNA]</scope>
    <source>
        <strain evidence="9 10">GDMCC 1.1325</strain>
    </source>
</reference>
<feature type="transmembrane region" description="Helical" evidence="7">
    <location>
        <begin position="159"/>
        <end position="182"/>
    </location>
</feature>
<dbReference type="GO" id="GO:0016020">
    <property type="term" value="C:membrane"/>
    <property type="evidence" value="ECO:0007669"/>
    <property type="project" value="UniProtKB-SubCell"/>
</dbReference>
<feature type="transmembrane region" description="Helical" evidence="7">
    <location>
        <begin position="97"/>
        <end position="122"/>
    </location>
</feature>
<dbReference type="AlphaFoldDB" id="A0A365Y627"/>
<evidence type="ECO:0000313" key="10">
    <source>
        <dbReference type="Proteomes" id="UP000253410"/>
    </source>
</evidence>
<comment type="subcellular location">
    <subcellularLocation>
        <location evidence="1">Membrane</location>
        <topology evidence="1">Multi-pass membrane protein</topology>
    </subcellularLocation>
</comment>
<evidence type="ECO:0000256" key="3">
    <source>
        <dbReference type="ARBA" id="ARBA00022692"/>
    </source>
</evidence>
<dbReference type="Pfam" id="PF00999">
    <property type="entry name" value="Na_H_Exchanger"/>
    <property type="match status" value="1"/>
</dbReference>
<dbReference type="PANTHER" id="PTHR32468:SF0">
    <property type="entry name" value="K(+)_H(+) ANTIPORTER 1"/>
    <property type="match status" value="1"/>
</dbReference>
<feature type="transmembrane region" description="Helical" evidence="7">
    <location>
        <begin position="374"/>
        <end position="392"/>
    </location>
</feature>
<feature type="transmembrane region" description="Helical" evidence="7">
    <location>
        <begin position="188"/>
        <end position="212"/>
    </location>
</feature>
<feature type="domain" description="Cation/H+ exchanger transmembrane" evidence="8">
    <location>
        <begin position="76"/>
        <end position="457"/>
    </location>
</feature>
<feature type="transmembrane region" description="Helical" evidence="7">
    <location>
        <begin position="438"/>
        <end position="462"/>
    </location>
</feature>
<protein>
    <submittedName>
        <fullName evidence="9">Cation/H(+) antiporter</fullName>
    </submittedName>
</protein>
<feature type="transmembrane region" description="Helical" evidence="7">
    <location>
        <begin position="5"/>
        <end position="23"/>
    </location>
</feature>
<dbReference type="PANTHER" id="PTHR32468">
    <property type="entry name" value="CATION/H + ANTIPORTER"/>
    <property type="match status" value="1"/>
</dbReference>
<feature type="transmembrane region" description="Helical" evidence="7">
    <location>
        <begin position="256"/>
        <end position="277"/>
    </location>
</feature>
<dbReference type="OrthoDB" id="9793589at2"/>
<keyword evidence="2" id="KW-0813">Transport</keyword>
<gene>
    <name evidence="9" type="ORF">DF182_16230</name>
</gene>
<dbReference type="EMBL" id="QFFJ01000001">
    <property type="protein sequence ID" value="RBL94026.1"/>
    <property type="molecule type" value="Genomic_DNA"/>
</dbReference>
<accession>A0A365Y627</accession>
<feature type="transmembrane region" description="Helical" evidence="7">
    <location>
        <begin position="298"/>
        <end position="327"/>
    </location>
</feature>
<evidence type="ECO:0000313" key="9">
    <source>
        <dbReference type="EMBL" id="RBL94026.1"/>
    </source>
</evidence>
<dbReference type="Proteomes" id="UP000253410">
    <property type="component" value="Unassembled WGS sequence"/>
</dbReference>
<name>A0A365Y627_9BACT</name>
<feature type="transmembrane region" description="Helical" evidence="7">
    <location>
        <begin position="64"/>
        <end position="85"/>
    </location>
</feature>
<evidence type="ECO:0000256" key="5">
    <source>
        <dbReference type="ARBA" id="ARBA00023065"/>
    </source>
</evidence>